<sequence>MELQLDEVVYQDDYGSGSVMSERVSGLANSIYREFERLIHSYDEEVVKELMPLVVNVLENLDAVLTENQEHEVELELLKEDNEQLITQYEREKALRKQAEEKFIEFEDSLEAEKKDLQIQVEFLELQGKQLELKAKNYSDQITRLEERESDMKKEYNALHQRHTEMIQTYVEHIERSKMQQAGSNSQSEGTESDSVAATPSSTGSKSNTPTSSVPSATVTPINESFHGHDFDVTRPGNRRKSAKRLSRNMEVQVSQETRNVSIGMGSSDEWSEFQELIDSTPELDMCLDPRIYGGGNSPSQGIVNEAFGINTDSLYHEIKDAKSDIIGDVDAGAELLGMSKEWENMLAENKQLLQTKNALNIVKNDLIAKVDELSGEREVLREELEAVRQSKNKVDARIKELEEELKRLRAEALGASRDSKDEVDGDMTMTQRRRFTRMEMARVLMERNQYKERLMELQEAVRWTEMIRLLTLRFFLLLPSLPPASSRLASNGVASLLSDSAMLARREQRREQYRQVREHVRRDDGIMQTCGWSVPSRFKQVPRVLSSKELQETDTMSSRVWILTSTHSASKVVIIDANQPGSLVDQFNVCNAHVLCISSVPGESGSAAFLDVRTTSCSGGGEDTGSVEGMLAGITLVGCATNCSVARSNCSSRTDTPIMDKGQAQSAEEATEATEVPESTASNTEMRSGPPGPFTEHVFTDPQPRPADASDRLYVHSAVGNWKKCLHSIKLKDSVLSLVHVKGRVLVALADGTLAIFHRSEDGQWDLSNYHLMDLGRPHHSIRCMAVVHDKVWCGYKNKIHVIQPKSMQIEKSFDAHPRRESQVRQLAWIGDGVWVSIRLDSTLRLYHAHTHQHLQDVDIEPYVSKMLGTGKLGFSFVRITALLIGGNRLWVGTGNGVIISIPLTETVVLHRGQLLGLRANKVSPTSSGGVIHVYGDDGSEKSSGSFIPYCSMAQAQLCFHGHRDAVKFFVSVPGRPESLLPLFLNFKWTTEAQSVQNVLVLSGGEGYIDFRIGEHSNLS</sequence>
<dbReference type="PROSITE" id="PS51777">
    <property type="entry name" value="RH2"/>
    <property type="match status" value="1"/>
</dbReference>
<comment type="similarity">
    <text evidence="7">Belongs to the JIP scaffold family.</text>
</comment>
<evidence type="ECO:0000256" key="14">
    <source>
        <dbReference type="ARBA" id="ARBA00071163"/>
    </source>
</evidence>
<feature type="compositionally biased region" description="Polar residues" evidence="17">
    <location>
        <begin position="179"/>
        <end position="206"/>
    </location>
</feature>
<evidence type="ECO:0000256" key="3">
    <source>
        <dbReference type="ARBA" id="ARBA00004541"/>
    </source>
</evidence>
<dbReference type="Ensembl" id="ENSONIT00000060021.1">
    <property type="protein sequence ID" value="ENSONIP00000041125.1"/>
    <property type="gene ID" value="ENSONIG00000019397.2"/>
</dbReference>
<evidence type="ECO:0000256" key="10">
    <source>
        <dbReference type="ARBA" id="ARBA00023034"/>
    </source>
</evidence>
<dbReference type="PROSITE" id="PS51776">
    <property type="entry name" value="RH1"/>
    <property type="match status" value="1"/>
</dbReference>
<dbReference type="InterPro" id="IPR034744">
    <property type="entry name" value="RH2"/>
</dbReference>
<evidence type="ECO:0000256" key="2">
    <source>
        <dbReference type="ARBA" id="ARBA00004489"/>
    </source>
</evidence>
<dbReference type="GO" id="GO:0030425">
    <property type="term" value="C:dendrite"/>
    <property type="evidence" value="ECO:0007669"/>
    <property type="project" value="UniProtKB-SubCell"/>
</dbReference>
<dbReference type="GeneTree" id="ENSGT00940000153496"/>
<dbReference type="GO" id="GO:0008432">
    <property type="term" value="F:JUN kinase binding"/>
    <property type="evidence" value="ECO:0007669"/>
    <property type="project" value="TreeGrafter"/>
</dbReference>
<dbReference type="GO" id="GO:0019894">
    <property type="term" value="F:kinesin binding"/>
    <property type="evidence" value="ECO:0007669"/>
    <property type="project" value="TreeGrafter"/>
</dbReference>
<keyword evidence="13" id="KW-0968">Cytoplasmic vesicle</keyword>
<keyword evidence="11 16" id="KW-0175">Coiled coil</keyword>
<dbReference type="GO" id="GO:0005794">
    <property type="term" value="C:Golgi apparatus"/>
    <property type="evidence" value="ECO:0007669"/>
    <property type="project" value="UniProtKB-SubCell"/>
</dbReference>
<dbReference type="SUPFAM" id="SSF50978">
    <property type="entry name" value="WD40 repeat-like"/>
    <property type="match status" value="1"/>
</dbReference>
<dbReference type="AlphaFoldDB" id="A0A669C2N0"/>
<feature type="region of interest" description="Disordered" evidence="17">
    <location>
        <begin position="655"/>
        <end position="707"/>
    </location>
</feature>
<dbReference type="Gene3D" id="1.20.5.1000">
    <property type="entry name" value="arf6 gtpase in complex with a specific effector, jip4"/>
    <property type="match status" value="1"/>
</dbReference>
<reference evidence="20" key="3">
    <citation type="submission" date="2025-09" db="UniProtKB">
        <authorList>
            <consortium name="Ensembl"/>
        </authorList>
    </citation>
    <scope>IDENTIFICATION</scope>
</reference>
<dbReference type="PANTHER" id="PTHR13886:SF3">
    <property type="entry name" value="C-JUN-AMINO-TERMINAL KINASE-INTERACTING PROTEIN 3"/>
    <property type="match status" value="1"/>
</dbReference>
<reference evidence="21" key="1">
    <citation type="submission" date="2012-01" db="EMBL/GenBank/DDBJ databases">
        <title>The Genome Sequence of Oreochromis niloticus (Nile Tilapia).</title>
        <authorList>
            <consortium name="Broad Institute Genome Assembly Team"/>
            <consortium name="Broad Institute Sequencing Platform"/>
            <person name="Di Palma F."/>
            <person name="Johnson J."/>
            <person name="Lander E.S."/>
            <person name="Lindblad-Toh K."/>
        </authorList>
    </citation>
    <scope>NUCLEOTIDE SEQUENCE [LARGE SCALE GENOMIC DNA]</scope>
</reference>
<feature type="domain" description="RH2" evidence="19">
    <location>
        <begin position="433"/>
        <end position="501"/>
    </location>
</feature>
<dbReference type="InterPro" id="IPR034743">
    <property type="entry name" value="RH1"/>
</dbReference>
<comment type="subcellular location">
    <subcellularLocation>
        <location evidence="2">Cell projection</location>
        <location evidence="2">Axon</location>
    </subcellularLocation>
    <subcellularLocation>
        <location evidence="1">Cell projection</location>
        <location evidence="1">Dendrite</location>
    </subcellularLocation>
    <subcellularLocation>
        <location evidence="6">Cell projection</location>
        <location evidence="6">Growth cone</location>
    </subcellularLocation>
    <subcellularLocation>
        <location evidence="5">Cytoplasm</location>
        <location evidence="5">Perinuclear region</location>
    </subcellularLocation>
    <subcellularLocation>
        <location evidence="3">Cytoplasmic vesicle</location>
    </subcellularLocation>
    <subcellularLocation>
        <location evidence="4">Golgi apparatus</location>
    </subcellularLocation>
</comment>
<dbReference type="FunFam" id="1.20.5.1000:FF:000001">
    <property type="entry name" value="C-Jun-amino-terminal kinase-interacting protein 3 isoform X2"/>
    <property type="match status" value="1"/>
</dbReference>
<dbReference type="GO" id="GO:0016192">
    <property type="term" value="P:vesicle-mediated transport"/>
    <property type="evidence" value="ECO:0007669"/>
    <property type="project" value="TreeGrafter"/>
</dbReference>
<dbReference type="FunFam" id="2.130.10.10:FF:000334">
    <property type="entry name" value="C-Jun-amino-terminal kinase-interacting protein 3 isoform X6"/>
    <property type="match status" value="1"/>
</dbReference>
<dbReference type="Pfam" id="PF19056">
    <property type="entry name" value="WD40_2"/>
    <property type="match status" value="1"/>
</dbReference>
<evidence type="ECO:0000256" key="8">
    <source>
        <dbReference type="ARBA" id="ARBA00022490"/>
    </source>
</evidence>
<feature type="compositionally biased region" description="Low complexity" evidence="17">
    <location>
        <begin position="665"/>
        <end position="683"/>
    </location>
</feature>
<dbReference type="InterPro" id="IPR036322">
    <property type="entry name" value="WD40_repeat_dom_sf"/>
</dbReference>
<evidence type="ECO:0000259" key="19">
    <source>
        <dbReference type="PROSITE" id="PS51777"/>
    </source>
</evidence>
<organism evidence="20 21">
    <name type="scientific">Oreochromis niloticus</name>
    <name type="common">Nile tilapia</name>
    <name type="synonym">Tilapia nilotica</name>
    <dbReference type="NCBI Taxonomy" id="8128"/>
    <lineage>
        <taxon>Eukaryota</taxon>
        <taxon>Metazoa</taxon>
        <taxon>Chordata</taxon>
        <taxon>Craniata</taxon>
        <taxon>Vertebrata</taxon>
        <taxon>Euteleostomi</taxon>
        <taxon>Actinopterygii</taxon>
        <taxon>Neopterygii</taxon>
        <taxon>Teleostei</taxon>
        <taxon>Neoteleostei</taxon>
        <taxon>Acanthomorphata</taxon>
        <taxon>Ovalentaria</taxon>
        <taxon>Cichlomorphae</taxon>
        <taxon>Cichliformes</taxon>
        <taxon>Cichlidae</taxon>
        <taxon>African cichlids</taxon>
        <taxon>Pseudocrenilabrinae</taxon>
        <taxon>Oreochromini</taxon>
        <taxon>Oreochromis</taxon>
    </lineage>
</organism>
<dbReference type="Gene3D" id="2.130.10.10">
    <property type="entry name" value="YVTN repeat-like/Quinoprotein amine dehydrogenase"/>
    <property type="match status" value="1"/>
</dbReference>
<evidence type="ECO:0000256" key="9">
    <source>
        <dbReference type="ARBA" id="ARBA00022553"/>
    </source>
</evidence>
<dbReference type="GO" id="GO:0031410">
    <property type="term" value="C:cytoplasmic vesicle"/>
    <property type="evidence" value="ECO:0007669"/>
    <property type="project" value="UniProtKB-SubCell"/>
</dbReference>
<keyword evidence="21" id="KW-1185">Reference proteome</keyword>
<feature type="region of interest" description="Disordered" evidence="17">
    <location>
        <begin position="178"/>
        <end position="250"/>
    </location>
</feature>
<evidence type="ECO:0000256" key="11">
    <source>
        <dbReference type="ARBA" id="ARBA00023054"/>
    </source>
</evidence>
<name>A0A669C2N0_ORENI</name>
<evidence type="ECO:0000256" key="12">
    <source>
        <dbReference type="ARBA" id="ARBA00023273"/>
    </source>
</evidence>
<reference evidence="20" key="2">
    <citation type="submission" date="2025-08" db="UniProtKB">
        <authorList>
            <consortium name="Ensembl"/>
        </authorList>
    </citation>
    <scope>IDENTIFICATION</scope>
</reference>
<keyword evidence="8" id="KW-0963">Cytoplasm</keyword>
<evidence type="ECO:0000256" key="4">
    <source>
        <dbReference type="ARBA" id="ARBA00004555"/>
    </source>
</evidence>
<dbReference type="InterPro" id="IPR015943">
    <property type="entry name" value="WD40/YVTN_repeat-like_dom_sf"/>
</dbReference>
<evidence type="ECO:0000256" key="1">
    <source>
        <dbReference type="ARBA" id="ARBA00004279"/>
    </source>
</evidence>
<dbReference type="InterPro" id="IPR039911">
    <property type="entry name" value="JIP3/JIP4"/>
</dbReference>
<dbReference type="Gene3D" id="1.20.58.1770">
    <property type="match status" value="1"/>
</dbReference>
<gene>
    <name evidence="20" type="primary">MAPK8IP3</name>
    <name evidence="20" type="synonym">mapk8ip3</name>
</gene>
<evidence type="ECO:0000256" key="15">
    <source>
        <dbReference type="ARBA" id="ARBA00076107"/>
    </source>
</evidence>
<dbReference type="Pfam" id="PF16471">
    <property type="entry name" value="JIP_LZII"/>
    <property type="match status" value="1"/>
</dbReference>
<evidence type="ECO:0000259" key="18">
    <source>
        <dbReference type="PROSITE" id="PS51776"/>
    </source>
</evidence>
<proteinExistence type="inferred from homology"/>
<evidence type="ECO:0000313" key="21">
    <source>
        <dbReference type="Proteomes" id="UP000005207"/>
    </source>
</evidence>
<evidence type="ECO:0000256" key="5">
    <source>
        <dbReference type="ARBA" id="ARBA00004556"/>
    </source>
</evidence>
<evidence type="ECO:0000256" key="7">
    <source>
        <dbReference type="ARBA" id="ARBA00009866"/>
    </source>
</evidence>
<dbReference type="GO" id="GO:0030159">
    <property type="term" value="F:signaling receptor complex adaptor activity"/>
    <property type="evidence" value="ECO:0007669"/>
    <property type="project" value="TreeGrafter"/>
</dbReference>
<dbReference type="GO" id="GO:0048471">
    <property type="term" value="C:perinuclear region of cytoplasm"/>
    <property type="evidence" value="ECO:0007669"/>
    <property type="project" value="UniProtKB-SubCell"/>
</dbReference>
<feature type="coiled-coil region" evidence="16">
    <location>
        <begin position="364"/>
        <end position="461"/>
    </location>
</feature>
<feature type="domain" description="RH1" evidence="18">
    <location>
        <begin position="7"/>
        <end position="95"/>
    </location>
</feature>
<dbReference type="FunFam" id="1.20.58.1770:FF:000001">
    <property type="entry name" value="C-Jun-amino-terminal kinase-interacting protein 3 isoform X1"/>
    <property type="match status" value="1"/>
</dbReference>
<evidence type="ECO:0000256" key="6">
    <source>
        <dbReference type="ARBA" id="ARBA00004624"/>
    </source>
</evidence>
<dbReference type="Pfam" id="PF09744">
    <property type="entry name" value="RH1"/>
    <property type="match status" value="1"/>
</dbReference>
<evidence type="ECO:0000256" key="13">
    <source>
        <dbReference type="ARBA" id="ARBA00023329"/>
    </source>
</evidence>
<evidence type="ECO:0000256" key="16">
    <source>
        <dbReference type="SAM" id="Coils"/>
    </source>
</evidence>
<protein>
    <recommendedName>
        <fullName evidence="14">C-Jun-amino-terminal kinase-interacting protein 3</fullName>
    </recommendedName>
    <alternativeName>
        <fullName evidence="15">JNK MAP kinase scaffold protein 3</fullName>
    </alternativeName>
</protein>
<feature type="compositionally biased region" description="Basic residues" evidence="17">
    <location>
        <begin position="237"/>
        <end position="247"/>
    </location>
</feature>
<dbReference type="InterPro" id="IPR032486">
    <property type="entry name" value="JIP_LZII"/>
</dbReference>
<accession>A0A669C2N0</accession>
<dbReference type="GO" id="GO:0005078">
    <property type="term" value="F:MAP-kinase scaffold activity"/>
    <property type="evidence" value="ECO:0007669"/>
    <property type="project" value="InterPro"/>
</dbReference>
<evidence type="ECO:0000313" key="20">
    <source>
        <dbReference type="Ensembl" id="ENSONIP00000041125.1"/>
    </source>
</evidence>
<keyword evidence="10" id="KW-0333">Golgi apparatus</keyword>
<dbReference type="GO" id="GO:0030426">
    <property type="term" value="C:growth cone"/>
    <property type="evidence" value="ECO:0007669"/>
    <property type="project" value="UniProtKB-SubCell"/>
</dbReference>
<feature type="coiled-coil region" evidence="16">
    <location>
        <begin position="61"/>
        <end position="162"/>
    </location>
</feature>
<dbReference type="PANTHER" id="PTHR13886">
    <property type="entry name" value="JNK/SAPK-ASSOCIATED PROTEIN"/>
    <property type="match status" value="1"/>
</dbReference>
<keyword evidence="9" id="KW-0597">Phosphoprotein</keyword>
<dbReference type="Proteomes" id="UP000005207">
    <property type="component" value="Linkage group LG4"/>
</dbReference>
<feature type="compositionally biased region" description="Low complexity" evidence="17">
    <location>
        <begin position="207"/>
        <end position="221"/>
    </location>
</feature>
<keyword evidence="12" id="KW-0966">Cell projection</keyword>
<evidence type="ECO:0000256" key="17">
    <source>
        <dbReference type="SAM" id="MobiDB-lite"/>
    </source>
</evidence>